<gene>
    <name evidence="1" type="ORF">NCTC12961_00751</name>
</gene>
<evidence type="ECO:0000313" key="2">
    <source>
        <dbReference type="Proteomes" id="UP000248897"/>
    </source>
</evidence>
<reference evidence="1 2" key="1">
    <citation type="submission" date="2018-06" db="EMBL/GenBank/DDBJ databases">
        <authorList>
            <consortium name="Pathogen Informatics"/>
            <person name="Doyle S."/>
        </authorList>
    </citation>
    <scope>NUCLEOTIDE SEQUENCE [LARGE SCALE GENOMIC DNA]</scope>
    <source>
        <strain evidence="1 2">NCTC12961</strain>
    </source>
</reference>
<protein>
    <submittedName>
        <fullName evidence="1">Uncharacterized protein</fullName>
    </submittedName>
</protein>
<proteinExistence type="predicted"/>
<name>A0A2X4TW23_SERPL</name>
<accession>A0A2X4TW23</accession>
<organism evidence="1 2">
    <name type="scientific">Serratia plymuthica</name>
    <dbReference type="NCBI Taxonomy" id="82996"/>
    <lineage>
        <taxon>Bacteria</taxon>
        <taxon>Pseudomonadati</taxon>
        <taxon>Pseudomonadota</taxon>
        <taxon>Gammaproteobacteria</taxon>
        <taxon>Enterobacterales</taxon>
        <taxon>Yersiniaceae</taxon>
        <taxon>Serratia</taxon>
    </lineage>
</organism>
<sequence length="160" mass="18671">MPLRQQFLYRVDHRHRETLGAEYAFHDGDGELLATADNRRVHAVRALPQQRYAVQHLLQLGELLIDQGLQAIVFETWQSLRQAAQQVGEDALRIAHIWQNVLPGHRFFNHRHQVVGDLCRRGQYRGYLSLTCVTFHDVGNAQKTFCIRYRSSAKFQHSHF</sequence>
<dbReference type="EMBL" id="LS483469">
    <property type="protein sequence ID" value="SQI31103.1"/>
    <property type="molecule type" value="Genomic_DNA"/>
</dbReference>
<dbReference type="Proteomes" id="UP000248897">
    <property type="component" value="Chromosome 1"/>
</dbReference>
<dbReference type="AlphaFoldDB" id="A0A2X4TW23"/>
<evidence type="ECO:0000313" key="1">
    <source>
        <dbReference type="EMBL" id="SQI31103.1"/>
    </source>
</evidence>